<dbReference type="AlphaFoldDB" id="A0AAW2QH51"/>
<evidence type="ECO:0000313" key="1">
    <source>
        <dbReference type="EMBL" id="KAL0367221.1"/>
    </source>
</evidence>
<dbReference type="PANTHER" id="PTHR33240">
    <property type="entry name" value="OS08G0508500 PROTEIN"/>
    <property type="match status" value="1"/>
</dbReference>
<name>A0AAW2QH51_SESRA</name>
<organism evidence="1">
    <name type="scientific">Sesamum radiatum</name>
    <name type="common">Black benniseed</name>
    <dbReference type="NCBI Taxonomy" id="300843"/>
    <lineage>
        <taxon>Eukaryota</taxon>
        <taxon>Viridiplantae</taxon>
        <taxon>Streptophyta</taxon>
        <taxon>Embryophyta</taxon>
        <taxon>Tracheophyta</taxon>
        <taxon>Spermatophyta</taxon>
        <taxon>Magnoliopsida</taxon>
        <taxon>eudicotyledons</taxon>
        <taxon>Gunneridae</taxon>
        <taxon>Pentapetalae</taxon>
        <taxon>asterids</taxon>
        <taxon>lamiids</taxon>
        <taxon>Lamiales</taxon>
        <taxon>Pedaliaceae</taxon>
        <taxon>Sesamum</taxon>
    </lineage>
</organism>
<dbReference type="PANTHER" id="PTHR33240:SF15">
    <property type="entry name" value="GAG-PRO-LIKE PROTEIN"/>
    <property type="match status" value="1"/>
</dbReference>
<sequence>MNLLMEDIFSTTLFHVIDAKTSYNMFLYRPWLHENGVVSSTWHQCFKYSRDGVVKKVLADDKPFTEAESHFADAKYYLGNIKAKQDSPAGKSKQQTSQDEGNFRIGLVLGLEEPWQSHTYDGCILGMAKDDHILGMVIISLLQCSQKM</sequence>
<comment type="caution">
    <text evidence="1">The sequence shown here is derived from an EMBL/GenBank/DDBJ whole genome shotgun (WGS) entry which is preliminary data.</text>
</comment>
<accession>A0AAW2QH51</accession>
<dbReference type="EMBL" id="JACGWJ010000015">
    <property type="protein sequence ID" value="KAL0367221.1"/>
    <property type="molecule type" value="Genomic_DNA"/>
</dbReference>
<gene>
    <name evidence="1" type="ORF">Sradi_3612200</name>
</gene>
<reference evidence="1" key="2">
    <citation type="journal article" date="2024" name="Plant">
        <title>Genomic evolution and insights into agronomic trait innovations of Sesamum species.</title>
        <authorList>
            <person name="Miao H."/>
            <person name="Wang L."/>
            <person name="Qu L."/>
            <person name="Liu H."/>
            <person name="Sun Y."/>
            <person name="Le M."/>
            <person name="Wang Q."/>
            <person name="Wei S."/>
            <person name="Zheng Y."/>
            <person name="Lin W."/>
            <person name="Duan Y."/>
            <person name="Cao H."/>
            <person name="Xiong S."/>
            <person name="Wang X."/>
            <person name="Wei L."/>
            <person name="Li C."/>
            <person name="Ma Q."/>
            <person name="Ju M."/>
            <person name="Zhao R."/>
            <person name="Li G."/>
            <person name="Mu C."/>
            <person name="Tian Q."/>
            <person name="Mei H."/>
            <person name="Zhang T."/>
            <person name="Gao T."/>
            <person name="Zhang H."/>
        </authorList>
    </citation>
    <scope>NUCLEOTIDE SEQUENCE</scope>
    <source>
        <strain evidence="1">G02</strain>
    </source>
</reference>
<proteinExistence type="predicted"/>
<reference evidence="1" key="1">
    <citation type="submission" date="2020-06" db="EMBL/GenBank/DDBJ databases">
        <authorList>
            <person name="Li T."/>
            <person name="Hu X."/>
            <person name="Zhang T."/>
            <person name="Song X."/>
            <person name="Zhang H."/>
            <person name="Dai N."/>
            <person name="Sheng W."/>
            <person name="Hou X."/>
            <person name="Wei L."/>
        </authorList>
    </citation>
    <scope>NUCLEOTIDE SEQUENCE</scope>
    <source>
        <strain evidence="1">G02</strain>
        <tissue evidence="1">Leaf</tissue>
    </source>
</reference>
<protein>
    <submittedName>
        <fullName evidence="1">Uncharacterized protein</fullName>
    </submittedName>
</protein>